<gene>
    <name evidence="5" type="ORF">FEM41_07670</name>
</gene>
<reference evidence="5 6" key="1">
    <citation type="submission" date="2019-05" db="EMBL/GenBank/DDBJ databases">
        <title>Complete genome sequence of Izhakiella calystegiae KSNA2, an endophyte isolated from beach morning glory (Calystegia soldanella).</title>
        <authorList>
            <person name="Jiang L."/>
            <person name="Jeong J.C."/>
            <person name="Kim C.Y."/>
            <person name="Kim D.H."/>
            <person name="Kim S.W."/>
            <person name="Lee j."/>
        </authorList>
    </citation>
    <scope>NUCLEOTIDE SEQUENCE [LARGE SCALE GENOMIC DNA]</scope>
    <source>
        <strain evidence="5 6">KSNA2</strain>
    </source>
</reference>
<evidence type="ECO:0000256" key="2">
    <source>
        <dbReference type="ARBA" id="ARBA00023136"/>
    </source>
</evidence>
<evidence type="ECO:0000256" key="3">
    <source>
        <dbReference type="SAM" id="SignalP"/>
    </source>
</evidence>
<dbReference type="Gene3D" id="2.40.160.50">
    <property type="entry name" value="membrane protein fhac: a member of the omp85/tpsb transporter family"/>
    <property type="match status" value="1"/>
</dbReference>
<proteinExistence type="predicted"/>
<sequence length="380" mass="42827">MYWRYLAVVFCCLTFHQTAHADSLLPSRERIDTWLNKLGADGKFDASKGIDWGVMPGPFYTPELGLGVGAAVVGMYRPDTSGPDTQNSTLSLSGYVSSTGALGLSMKNYAFFADDRWRIFLDGALDNTPTYYWGRGFRAGARDSHKQKYTAQAFSIRPDLYRRIAPNTWMGIGWSFSTLHAGQIDDAHTGPLLKEPDGASVTSSGFSISLNYDSRDFVPNPRKGQTLFMRYTRYAPDLGSNTRFNEYESRYSLYHALDQRDILAWEVNGHFTQGDVPWNMLPLLGSSHRMRGYYEGRYRDRNAVSSQLELRHKLSWRHGIVGWIGGGTMSPRFSQLGKSRWLPSAGVGYRFEFKPRMNVRLDFGVGKGSSGFYFQAGEAF</sequence>
<dbReference type="Pfam" id="PF01103">
    <property type="entry name" value="Omp85"/>
    <property type="match status" value="1"/>
</dbReference>
<evidence type="ECO:0000313" key="5">
    <source>
        <dbReference type="EMBL" id="QCT19538.1"/>
    </source>
</evidence>
<organism evidence="5 6">
    <name type="scientific">Jejubacter calystegiae</name>
    <dbReference type="NCBI Taxonomy" id="2579935"/>
    <lineage>
        <taxon>Bacteria</taxon>
        <taxon>Pseudomonadati</taxon>
        <taxon>Pseudomonadota</taxon>
        <taxon>Gammaproteobacteria</taxon>
        <taxon>Enterobacterales</taxon>
        <taxon>Enterobacteriaceae</taxon>
        <taxon>Jejubacter</taxon>
    </lineage>
</organism>
<dbReference type="AlphaFoldDB" id="A0A4P8YIF9"/>
<comment type="subcellular location">
    <subcellularLocation>
        <location evidence="1">Membrane</location>
    </subcellularLocation>
</comment>
<dbReference type="EMBL" id="CP040428">
    <property type="protein sequence ID" value="QCT19538.1"/>
    <property type="molecule type" value="Genomic_DNA"/>
</dbReference>
<evidence type="ECO:0000259" key="4">
    <source>
        <dbReference type="Pfam" id="PF01103"/>
    </source>
</evidence>
<feature type="domain" description="Bacterial surface antigen (D15)" evidence="4">
    <location>
        <begin position="137"/>
        <end position="380"/>
    </location>
</feature>
<accession>A0A4P8YIF9</accession>
<protein>
    <recommendedName>
        <fullName evidence="4">Bacterial surface antigen (D15) domain-containing protein</fullName>
    </recommendedName>
</protein>
<dbReference type="GO" id="GO:0019867">
    <property type="term" value="C:outer membrane"/>
    <property type="evidence" value="ECO:0007669"/>
    <property type="project" value="InterPro"/>
</dbReference>
<feature type="chain" id="PRO_5020477498" description="Bacterial surface antigen (D15) domain-containing protein" evidence="3">
    <location>
        <begin position="22"/>
        <end position="380"/>
    </location>
</feature>
<keyword evidence="2" id="KW-0472">Membrane</keyword>
<dbReference type="RefSeq" id="WP_138095421.1">
    <property type="nucleotide sequence ID" value="NZ_CP040428.1"/>
</dbReference>
<dbReference type="Proteomes" id="UP000302163">
    <property type="component" value="Chromosome"/>
</dbReference>
<dbReference type="InterPro" id="IPR000184">
    <property type="entry name" value="Bac_surfAg_D15"/>
</dbReference>
<evidence type="ECO:0000313" key="6">
    <source>
        <dbReference type="Proteomes" id="UP000302163"/>
    </source>
</evidence>
<keyword evidence="6" id="KW-1185">Reference proteome</keyword>
<dbReference type="KEGG" id="izh:FEM41_07670"/>
<keyword evidence="3" id="KW-0732">Signal</keyword>
<feature type="signal peptide" evidence="3">
    <location>
        <begin position="1"/>
        <end position="21"/>
    </location>
</feature>
<evidence type="ECO:0000256" key="1">
    <source>
        <dbReference type="ARBA" id="ARBA00004370"/>
    </source>
</evidence>
<name>A0A4P8YIF9_9ENTR</name>
<dbReference type="OrthoDB" id="9771071at2"/>